<keyword evidence="3" id="KW-1185">Reference proteome</keyword>
<feature type="transmembrane region" description="Helical" evidence="1">
    <location>
        <begin position="73"/>
        <end position="91"/>
    </location>
</feature>
<organism evidence="2 3">
    <name type="scientific">Waterburya agarophytonicola KI4</name>
    <dbReference type="NCBI Taxonomy" id="2874699"/>
    <lineage>
        <taxon>Bacteria</taxon>
        <taxon>Bacillati</taxon>
        <taxon>Cyanobacteriota</taxon>
        <taxon>Cyanophyceae</taxon>
        <taxon>Pleurocapsales</taxon>
        <taxon>Hyellaceae</taxon>
        <taxon>Waterburya</taxon>
        <taxon>Waterburya agarophytonicola</taxon>
    </lineage>
</organism>
<protein>
    <submittedName>
        <fullName evidence="2">Uncharacterized protein</fullName>
    </submittedName>
</protein>
<reference evidence="2" key="1">
    <citation type="journal article" date="2021" name="Antonie Van Leeuwenhoek">
        <title>Draft genome and description of Waterburya agarophytonicola gen. nov. sp. nov. (Pleurocapsales, Cyanobacteria): a seaweed symbiont.</title>
        <authorList>
            <person name="Bonthond G."/>
            <person name="Shalygin S."/>
            <person name="Bayer T."/>
            <person name="Weinberger F."/>
        </authorList>
    </citation>
    <scope>NUCLEOTIDE SEQUENCE</scope>
    <source>
        <strain evidence="2">KI4</strain>
    </source>
</reference>
<keyword evidence="1" id="KW-1133">Transmembrane helix</keyword>
<dbReference type="AlphaFoldDB" id="A0A964BWL4"/>
<dbReference type="Proteomes" id="UP000729733">
    <property type="component" value="Unassembled WGS sequence"/>
</dbReference>
<keyword evidence="1" id="KW-0472">Membrane</keyword>
<comment type="caution">
    <text evidence="2">The sequence shown here is derived from an EMBL/GenBank/DDBJ whole genome shotgun (WGS) entry which is preliminary data.</text>
</comment>
<feature type="transmembrane region" description="Helical" evidence="1">
    <location>
        <begin position="16"/>
        <end position="34"/>
    </location>
</feature>
<gene>
    <name evidence="2" type="ORF">I4641_21215</name>
</gene>
<evidence type="ECO:0000256" key="1">
    <source>
        <dbReference type="SAM" id="Phobius"/>
    </source>
</evidence>
<evidence type="ECO:0000313" key="2">
    <source>
        <dbReference type="EMBL" id="MCC0179483.1"/>
    </source>
</evidence>
<accession>A0A964BWL4</accession>
<sequence>MNLDLEKIEQKRNKTLLFLGLLGVASGFIDALLYDNQKLLEISSIVSSLIAIALIYFWIIYDAKIHRYRIPKYIKYLVILFSVIGVPIYFWKTRKFSNFILNIGGLWLFAFYGLLYLLSAYITGSIFN</sequence>
<feature type="transmembrane region" description="Helical" evidence="1">
    <location>
        <begin position="103"/>
        <end position="122"/>
    </location>
</feature>
<dbReference type="EMBL" id="JADWDC010000087">
    <property type="protein sequence ID" value="MCC0179483.1"/>
    <property type="molecule type" value="Genomic_DNA"/>
</dbReference>
<proteinExistence type="predicted"/>
<name>A0A964BWL4_9CYAN</name>
<feature type="transmembrane region" description="Helical" evidence="1">
    <location>
        <begin position="40"/>
        <end position="61"/>
    </location>
</feature>
<evidence type="ECO:0000313" key="3">
    <source>
        <dbReference type="Proteomes" id="UP000729733"/>
    </source>
</evidence>
<dbReference type="RefSeq" id="WP_229642584.1">
    <property type="nucleotide sequence ID" value="NZ_JADWDC010000087.1"/>
</dbReference>
<keyword evidence="1" id="KW-0812">Transmembrane</keyword>